<evidence type="ECO:0000313" key="2">
    <source>
        <dbReference type="Proteomes" id="UP000053424"/>
    </source>
</evidence>
<organism evidence="1 2">
    <name type="scientific">Hebeloma cylindrosporum</name>
    <dbReference type="NCBI Taxonomy" id="76867"/>
    <lineage>
        <taxon>Eukaryota</taxon>
        <taxon>Fungi</taxon>
        <taxon>Dikarya</taxon>
        <taxon>Basidiomycota</taxon>
        <taxon>Agaricomycotina</taxon>
        <taxon>Agaricomycetes</taxon>
        <taxon>Agaricomycetidae</taxon>
        <taxon>Agaricales</taxon>
        <taxon>Agaricineae</taxon>
        <taxon>Hymenogastraceae</taxon>
        <taxon>Hebeloma</taxon>
    </lineage>
</organism>
<dbReference type="EMBL" id="KN831778">
    <property type="protein sequence ID" value="KIM42495.1"/>
    <property type="molecule type" value="Genomic_DNA"/>
</dbReference>
<dbReference type="HOGENOM" id="CLU_1001359_0_0_1"/>
<sequence length="278" mass="31996">MVWLPQGKDETDNNANEFNLTVEEFSSITFELRSASSSQIPSSTGPLIARFSTTMDDLFCQREKRGLEFTMLSESVEWDSQGTDQVGSRELYLSWMLRGRLPQAAKDSRGKQRYPPYWFDDARYLEPSDAIQRCLIGMKPDATWSFISCMDWKPVASETGAHLLESQRIPYILSRVFELNKVYQEAGGVTLVHRDLGIPDIHVYINVVKPDLQPIYRVQHETSYAKLAFVEGLDQADIWIVEINANLFVAELFTSWNSWRLRSLSYVRHLRRSSHSSV</sequence>
<keyword evidence="2" id="KW-1185">Reference proteome</keyword>
<dbReference type="Proteomes" id="UP000053424">
    <property type="component" value="Unassembled WGS sequence"/>
</dbReference>
<evidence type="ECO:0000313" key="1">
    <source>
        <dbReference type="EMBL" id="KIM42495.1"/>
    </source>
</evidence>
<dbReference type="AlphaFoldDB" id="A0A0C3C0S5"/>
<reference evidence="2" key="2">
    <citation type="submission" date="2015-01" db="EMBL/GenBank/DDBJ databases">
        <title>Evolutionary Origins and Diversification of the Mycorrhizal Mutualists.</title>
        <authorList>
            <consortium name="DOE Joint Genome Institute"/>
            <consortium name="Mycorrhizal Genomics Consortium"/>
            <person name="Kohler A."/>
            <person name="Kuo A."/>
            <person name="Nagy L.G."/>
            <person name="Floudas D."/>
            <person name="Copeland A."/>
            <person name="Barry K.W."/>
            <person name="Cichocki N."/>
            <person name="Veneault-Fourrey C."/>
            <person name="LaButti K."/>
            <person name="Lindquist E.A."/>
            <person name="Lipzen A."/>
            <person name="Lundell T."/>
            <person name="Morin E."/>
            <person name="Murat C."/>
            <person name="Riley R."/>
            <person name="Ohm R."/>
            <person name="Sun H."/>
            <person name="Tunlid A."/>
            <person name="Henrissat B."/>
            <person name="Grigoriev I.V."/>
            <person name="Hibbett D.S."/>
            <person name="Martin F."/>
        </authorList>
    </citation>
    <scope>NUCLEOTIDE SEQUENCE [LARGE SCALE GENOMIC DNA]</scope>
    <source>
        <strain evidence="2">h7</strain>
    </source>
</reference>
<name>A0A0C3C0S5_HEBCY</name>
<protein>
    <submittedName>
        <fullName evidence="1">Uncharacterized protein</fullName>
    </submittedName>
</protein>
<accession>A0A0C3C0S5</accession>
<gene>
    <name evidence="1" type="ORF">M413DRAFT_27238</name>
</gene>
<reference evidence="1 2" key="1">
    <citation type="submission" date="2014-04" db="EMBL/GenBank/DDBJ databases">
        <authorList>
            <consortium name="DOE Joint Genome Institute"/>
            <person name="Kuo A."/>
            <person name="Gay G."/>
            <person name="Dore J."/>
            <person name="Kohler A."/>
            <person name="Nagy L.G."/>
            <person name="Floudas D."/>
            <person name="Copeland A."/>
            <person name="Barry K.W."/>
            <person name="Cichocki N."/>
            <person name="Veneault-Fourrey C."/>
            <person name="LaButti K."/>
            <person name="Lindquist E.A."/>
            <person name="Lipzen A."/>
            <person name="Lundell T."/>
            <person name="Morin E."/>
            <person name="Murat C."/>
            <person name="Sun H."/>
            <person name="Tunlid A."/>
            <person name="Henrissat B."/>
            <person name="Grigoriev I.V."/>
            <person name="Hibbett D.S."/>
            <person name="Martin F."/>
            <person name="Nordberg H.P."/>
            <person name="Cantor M.N."/>
            <person name="Hua S.X."/>
        </authorList>
    </citation>
    <scope>NUCLEOTIDE SEQUENCE [LARGE SCALE GENOMIC DNA]</scope>
    <source>
        <strain evidence="2">h7</strain>
    </source>
</reference>
<proteinExistence type="predicted"/>